<dbReference type="RefSeq" id="XP_008779482.2">
    <property type="nucleotide sequence ID" value="XM_008781260.2"/>
</dbReference>
<sequence>MVAGQLLAVDQWWPNFVPGAGGVGRVVVWLWLSGLPLDYWKSITILRIAAAAGNPLAVDGITEQGRRFSYARVKVEVDCSAPLKPGTFVMGRSNGSEARFWQGFVYENLPAPYSKCGRIGHLGMECRMSIPVMMEAEEVERRRKEKMPAEGDAPKIPMQEDVEGAAPEEQAVLNGVPCHLAQGHSVTARAWNVLLSGDSNIAMADGVQ</sequence>
<reference evidence="1" key="1">
    <citation type="journal article" date="2019" name="Nat. Commun.">
        <title>Genome-wide association mapping of date palm fruit traits.</title>
        <authorList>
            <person name="Hazzouri K.M."/>
            <person name="Gros-Balthazard M."/>
            <person name="Flowers J.M."/>
            <person name="Copetti D."/>
            <person name="Lemansour A."/>
            <person name="Lebrun M."/>
            <person name="Masmoudi K."/>
            <person name="Ferrand S."/>
            <person name="Dhar M.I."/>
            <person name="Fresquez Z.A."/>
            <person name="Rosas U."/>
            <person name="Zhang J."/>
            <person name="Talag J."/>
            <person name="Lee S."/>
            <person name="Kudrna D."/>
            <person name="Powell R.F."/>
            <person name="Leitch I.J."/>
            <person name="Krueger R.R."/>
            <person name="Wing R.A."/>
            <person name="Amiri K.M.A."/>
            <person name="Purugganan M.D."/>
        </authorList>
    </citation>
    <scope>NUCLEOTIDE SEQUENCE [LARGE SCALE GENOMIC DNA]</scope>
    <source>
        <strain evidence="1">cv. Khalas</strain>
    </source>
</reference>
<dbReference type="GeneID" id="103699210"/>
<dbReference type="AlphaFoldDB" id="A0A8B7BKE7"/>
<protein>
    <submittedName>
        <fullName evidence="2">Uncharacterized protein LOC103699210</fullName>
    </submittedName>
</protein>
<dbReference type="PANTHER" id="PTHR31286:SF99">
    <property type="entry name" value="DUF4283 DOMAIN-CONTAINING PROTEIN"/>
    <property type="match status" value="1"/>
</dbReference>
<dbReference type="PANTHER" id="PTHR31286">
    <property type="entry name" value="GLYCINE-RICH CELL WALL STRUCTURAL PROTEIN 1.8-LIKE"/>
    <property type="match status" value="1"/>
</dbReference>
<proteinExistence type="predicted"/>
<evidence type="ECO:0000313" key="2">
    <source>
        <dbReference type="RefSeq" id="XP_008779482.2"/>
    </source>
</evidence>
<dbReference type="Proteomes" id="UP000228380">
    <property type="component" value="Chromosome 4"/>
</dbReference>
<dbReference type="OrthoDB" id="1302923at2759"/>
<evidence type="ECO:0000313" key="1">
    <source>
        <dbReference type="Proteomes" id="UP000228380"/>
    </source>
</evidence>
<reference evidence="2" key="2">
    <citation type="submission" date="2025-08" db="UniProtKB">
        <authorList>
            <consortium name="RefSeq"/>
        </authorList>
    </citation>
    <scope>IDENTIFICATION</scope>
    <source>
        <tissue evidence="2">Young leaves</tissue>
    </source>
</reference>
<dbReference type="InterPro" id="IPR040256">
    <property type="entry name" value="At4g02000-like"/>
</dbReference>
<keyword evidence="1" id="KW-1185">Reference proteome</keyword>
<accession>A0A8B7BKE7</accession>
<name>A0A8B7BKE7_PHODC</name>
<gene>
    <name evidence="2" type="primary">LOC103699210</name>
</gene>
<dbReference type="KEGG" id="pda:103699210"/>
<organism evidence="1 2">
    <name type="scientific">Phoenix dactylifera</name>
    <name type="common">Date palm</name>
    <dbReference type="NCBI Taxonomy" id="42345"/>
    <lineage>
        <taxon>Eukaryota</taxon>
        <taxon>Viridiplantae</taxon>
        <taxon>Streptophyta</taxon>
        <taxon>Embryophyta</taxon>
        <taxon>Tracheophyta</taxon>
        <taxon>Spermatophyta</taxon>
        <taxon>Magnoliopsida</taxon>
        <taxon>Liliopsida</taxon>
        <taxon>Arecaceae</taxon>
        <taxon>Coryphoideae</taxon>
        <taxon>Phoeniceae</taxon>
        <taxon>Phoenix</taxon>
    </lineage>
</organism>